<protein>
    <submittedName>
        <fullName evidence="2">Uncharacterized protein</fullName>
    </submittedName>
</protein>
<dbReference type="Gramene" id="GBG93364">
    <property type="protein sequence ID" value="GBG93364"/>
    <property type="gene ID" value="CBR_g66839"/>
</dbReference>
<feature type="region of interest" description="Disordered" evidence="1">
    <location>
        <begin position="1"/>
        <end position="94"/>
    </location>
</feature>
<evidence type="ECO:0000313" key="3">
    <source>
        <dbReference type="Proteomes" id="UP000265515"/>
    </source>
</evidence>
<comment type="caution">
    <text evidence="2">The sequence shown here is derived from an EMBL/GenBank/DDBJ whole genome shotgun (WGS) entry which is preliminary data.</text>
</comment>
<sequence>MRGRPLTPQARLAQAARTRNQARVSASQEPPRREVEPEQRKEAVEVEGDDDDDEEEEDERLRREEDQKAELRARKKGTRGEVEPVVSDGPPKRKKYAVPLEEGFDVEKVIDRLLEGHNDLMTLKEILASAPRLHDELKGRL</sequence>
<feature type="compositionally biased region" description="Basic and acidic residues" evidence="1">
    <location>
        <begin position="59"/>
        <end position="82"/>
    </location>
</feature>
<evidence type="ECO:0000256" key="1">
    <source>
        <dbReference type="SAM" id="MobiDB-lite"/>
    </source>
</evidence>
<evidence type="ECO:0000313" key="2">
    <source>
        <dbReference type="EMBL" id="GBG93364.1"/>
    </source>
</evidence>
<gene>
    <name evidence="2" type="ORF">CBR_g66839</name>
</gene>
<accession>A0A388MFP0</accession>
<feature type="compositionally biased region" description="Basic and acidic residues" evidence="1">
    <location>
        <begin position="30"/>
        <end position="44"/>
    </location>
</feature>
<name>A0A388MFP0_CHABU</name>
<dbReference type="AlphaFoldDB" id="A0A388MFP0"/>
<keyword evidence="3" id="KW-1185">Reference proteome</keyword>
<dbReference type="Proteomes" id="UP000265515">
    <property type="component" value="Unassembled WGS sequence"/>
</dbReference>
<feature type="compositionally biased region" description="Polar residues" evidence="1">
    <location>
        <begin position="17"/>
        <end position="28"/>
    </location>
</feature>
<proteinExistence type="predicted"/>
<organism evidence="2 3">
    <name type="scientific">Chara braunii</name>
    <name type="common">Braun's stonewort</name>
    <dbReference type="NCBI Taxonomy" id="69332"/>
    <lineage>
        <taxon>Eukaryota</taxon>
        <taxon>Viridiplantae</taxon>
        <taxon>Streptophyta</taxon>
        <taxon>Charophyceae</taxon>
        <taxon>Charales</taxon>
        <taxon>Characeae</taxon>
        <taxon>Chara</taxon>
    </lineage>
</organism>
<feature type="compositionally biased region" description="Acidic residues" evidence="1">
    <location>
        <begin position="45"/>
        <end position="58"/>
    </location>
</feature>
<reference evidence="2 3" key="1">
    <citation type="journal article" date="2018" name="Cell">
        <title>The Chara Genome: Secondary Complexity and Implications for Plant Terrestrialization.</title>
        <authorList>
            <person name="Nishiyama T."/>
            <person name="Sakayama H."/>
            <person name="Vries J.D."/>
            <person name="Buschmann H."/>
            <person name="Saint-Marcoux D."/>
            <person name="Ullrich K.K."/>
            <person name="Haas F.B."/>
            <person name="Vanderstraeten L."/>
            <person name="Becker D."/>
            <person name="Lang D."/>
            <person name="Vosolsobe S."/>
            <person name="Rombauts S."/>
            <person name="Wilhelmsson P.K.I."/>
            <person name="Janitza P."/>
            <person name="Kern R."/>
            <person name="Heyl A."/>
            <person name="Rumpler F."/>
            <person name="Villalobos L.I.A.C."/>
            <person name="Clay J.M."/>
            <person name="Skokan R."/>
            <person name="Toyoda A."/>
            <person name="Suzuki Y."/>
            <person name="Kagoshima H."/>
            <person name="Schijlen E."/>
            <person name="Tajeshwar N."/>
            <person name="Catarino B."/>
            <person name="Hetherington A.J."/>
            <person name="Saltykova A."/>
            <person name="Bonnot C."/>
            <person name="Breuninger H."/>
            <person name="Symeonidi A."/>
            <person name="Radhakrishnan G.V."/>
            <person name="Van Nieuwerburgh F."/>
            <person name="Deforce D."/>
            <person name="Chang C."/>
            <person name="Karol K.G."/>
            <person name="Hedrich R."/>
            <person name="Ulvskov P."/>
            <person name="Glockner G."/>
            <person name="Delwiche C.F."/>
            <person name="Petrasek J."/>
            <person name="Van de Peer Y."/>
            <person name="Friml J."/>
            <person name="Beilby M."/>
            <person name="Dolan L."/>
            <person name="Kohara Y."/>
            <person name="Sugano S."/>
            <person name="Fujiyama A."/>
            <person name="Delaux P.-M."/>
            <person name="Quint M."/>
            <person name="TheiBen G."/>
            <person name="Hagemann M."/>
            <person name="Harholt J."/>
            <person name="Dunand C."/>
            <person name="Zachgo S."/>
            <person name="Langdale J."/>
            <person name="Maumus F."/>
            <person name="Straeten D.V.D."/>
            <person name="Gould S.B."/>
            <person name="Rensing S.A."/>
        </authorList>
    </citation>
    <scope>NUCLEOTIDE SEQUENCE [LARGE SCALE GENOMIC DNA]</scope>
    <source>
        <strain evidence="2 3">S276</strain>
    </source>
</reference>
<dbReference type="EMBL" id="BFEA01001546">
    <property type="protein sequence ID" value="GBG93364.1"/>
    <property type="molecule type" value="Genomic_DNA"/>
</dbReference>